<gene>
    <name evidence="1" type="ORF">NOO_LOCUS12961</name>
</gene>
<evidence type="ECO:0000313" key="1">
    <source>
        <dbReference type="EMBL" id="VDN00376.1"/>
    </source>
</evidence>
<name>A0A182EXQ8_ONCOC</name>
<dbReference type="WBParaSite" id="nOo.2.0.1.t12961-RA">
    <property type="protein sequence ID" value="nOo.2.0.1.t12961-RA"/>
    <property type="gene ID" value="nOo.2.0.1.g12961"/>
</dbReference>
<protein>
    <submittedName>
        <fullName evidence="3">Peptidase_M24 domain-containing protein</fullName>
    </submittedName>
</protein>
<accession>A0A182EXQ8</accession>
<dbReference type="OrthoDB" id="1728974at2759"/>
<evidence type="ECO:0000313" key="3">
    <source>
        <dbReference type="WBParaSite" id="nOo.2.0.1.t12961-RA"/>
    </source>
</evidence>
<reference evidence="1 2" key="2">
    <citation type="submission" date="2018-08" db="EMBL/GenBank/DDBJ databases">
        <authorList>
            <person name="Laetsch R D."/>
            <person name="Stevens L."/>
            <person name="Kumar S."/>
            <person name="Blaxter L. M."/>
        </authorList>
    </citation>
    <scope>NUCLEOTIDE SEQUENCE [LARGE SCALE GENOMIC DNA]</scope>
</reference>
<reference evidence="3" key="1">
    <citation type="submission" date="2016-06" db="UniProtKB">
        <authorList>
            <consortium name="WormBaseParasite"/>
        </authorList>
    </citation>
    <scope>IDENTIFICATION</scope>
</reference>
<sequence>ILPSSYAGSPRHMHEYAQDAMHMFANEIGDVICAEIPDADVDKDLCEIVTKNMIHGPCDILNPKSPCMIDGKCSNNILEH</sequence>
<dbReference type="STRING" id="42157.A0A182EXQ8"/>
<evidence type="ECO:0000313" key="2">
    <source>
        <dbReference type="Proteomes" id="UP000271087"/>
    </source>
</evidence>
<dbReference type="EMBL" id="UYRW01012773">
    <property type="protein sequence ID" value="VDN00376.1"/>
    <property type="molecule type" value="Genomic_DNA"/>
</dbReference>
<organism evidence="3">
    <name type="scientific">Onchocerca ochengi</name>
    <name type="common">Filarial nematode worm</name>
    <dbReference type="NCBI Taxonomy" id="42157"/>
    <lineage>
        <taxon>Eukaryota</taxon>
        <taxon>Metazoa</taxon>
        <taxon>Ecdysozoa</taxon>
        <taxon>Nematoda</taxon>
        <taxon>Chromadorea</taxon>
        <taxon>Rhabditida</taxon>
        <taxon>Spirurina</taxon>
        <taxon>Spiruromorpha</taxon>
        <taxon>Filarioidea</taxon>
        <taxon>Onchocercidae</taxon>
        <taxon>Onchocerca</taxon>
    </lineage>
</organism>
<proteinExistence type="predicted"/>
<dbReference type="Proteomes" id="UP000271087">
    <property type="component" value="Unassembled WGS sequence"/>
</dbReference>
<dbReference type="AlphaFoldDB" id="A0A182EXQ8"/>
<keyword evidence="2" id="KW-1185">Reference proteome</keyword>